<dbReference type="AlphaFoldDB" id="A0A377GY38"/>
<gene>
    <name evidence="10 13" type="primary">pdxT</name>
    <name evidence="13" type="ORF">NCTC10723_01373</name>
</gene>
<evidence type="ECO:0000256" key="6">
    <source>
        <dbReference type="ARBA" id="ARBA00047992"/>
    </source>
</evidence>
<dbReference type="PROSITE" id="PS01236">
    <property type="entry name" value="PDXT_SNO_1"/>
    <property type="match status" value="1"/>
</dbReference>
<accession>A0A377GY38</accession>
<evidence type="ECO:0000256" key="11">
    <source>
        <dbReference type="PIRSR" id="PIRSR005639-1"/>
    </source>
</evidence>
<dbReference type="PROSITE" id="PS51130">
    <property type="entry name" value="PDXT_SNO_2"/>
    <property type="match status" value="1"/>
</dbReference>
<dbReference type="EMBL" id="UGGU01000003">
    <property type="protein sequence ID" value="STO31910.1"/>
    <property type="molecule type" value="Genomic_DNA"/>
</dbReference>
<dbReference type="GO" id="GO:0005829">
    <property type="term" value="C:cytosol"/>
    <property type="evidence" value="ECO:0007669"/>
    <property type="project" value="TreeGrafter"/>
</dbReference>
<feature type="binding site" evidence="10 12">
    <location>
        <begin position="46"/>
        <end position="48"/>
    </location>
    <ligand>
        <name>L-glutamine</name>
        <dbReference type="ChEBI" id="CHEBI:58359"/>
    </ligand>
</feature>
<evidence type="ECO:0000256" key="4">
    <source>
        <dbReference type="ARBA" id="ARBA00022962"/>
    </source>
</evidence>
<dbReference type="EC" id="4.3.3.6" evidence="10"/>
<comment type="subunit">
    <text evidence="9 10">In the presence of PdxS, forms a dodecamer of heterodimers. Only shows activity in the heterodimer.</text>
</comment>
<dbReference type="Gene3D" id="3.40.50.880">
    <property type="match status" value="1"/>
</dbReference>
<evidence type="ECO:0000256" key="2">
    <source>
        <dbReference type="ARBA" id="ARBA00022801"/>
    </source>
</evidence>
<keyword evidence="3 10" id="KW-0663">Pyridoxal phosphate</keyword>
<comment type="function">
    <text evidence="8 10">Catalyzes the hydrolysis of glutamine to glutamate and ammonia as part of the biosynthesis of pyridoxal 5'-phosphate. The resulting ammonia molecule is channeled to the active site of PdxS.</text>
</comment>
<dbReference type="UniPathway" id="UPA00245"/>
<evidence type="ECO:0000256" key="7">
    <source>
        <dbReference type="ARBA" id="ARBA00049534"/>
    </source>
</evidence>
<dbReference type="GO" id="GO:0016740">
    <property type="term" value="F:transferase activity"/>
    <property type="evidence" value="ECO:0007669"/>
    <property type="project" value="UniProtKB-KW"/>
</dbReference>
<dbReference type="GO" id="GO:0042823">
    <property type="term" value="P:pyridoxal phosphate biosynthetic process"/>
    <property type="evidence" value="ECO:0007669"/>
    <property type="project" value="UniProtKB-UniRule"/>
</dbReference>
<dbReference type="SUPFAM" id="SSF52317">
    <property type="entry name" value="Class I glutamine amidotransferase-like"/>
    <property type="match status" value="1"/>
</dbReference>
<dbReference type="PIRSF" id="PIRSF005639">
    <property type="entry name" value="Glut_amidoT_SNO"/>
    <property type="match status" value="1"/>
</dbReference>
<dbReference type="PANTHER" id="PTHR31559">
    <property type="entry name" value="PYRIDOXAL 5'-PHOSPHATE SYNTHASE SUBUNIT SNO"/>
    <property type="match status" value="1"/>
</dbReference>
<dbReference type="InterPro" id="IPR002161">
    <property type="entry name" value="PdxT/SNO"/>
</dbReference>
<evidence type="ECO:0000256" key="10">
    <source>
        <dbReference type="HAMAP-Rule" id="MF_01615"/>
    </source>
</evidence>
<evidence type="ECO:0000256" key="9">
    <source>
        <dbReference type="ARBA" id="ARBA00064749"/>
    </source>
</evidence>
<dbReference type="EC" id="3.5.1.2" evidence="10"/>
<dbReference type="CDD" id="cd01749">
    <property type="entry name" value="GATase1_PB"/>
    <property type="match status" value="1"/>
</dbReference>
<evidence type="ECO:0000313" key="14">
    <source>
        <dbReference type="Proteomes" id="UP000255328"/>
    </source>
</evidence>
<evidence type="ECO:0000256" key="8">
    <source>
        <dbReference type="ARBA" id="ARBA00054599"/>
    </source>
</evidence>
<dbReference type="GO" id="GO:0036381">
    <property type="term" value="F:pyridoxal 5'-phosphate synthase (glutamine hydrolysing) activity"/>
    <property type="evidence" value="ECO:0007669"/>
    <property type="project" value="UniProtKB-UniRule"/>
</dbReference>
<organism evidence="13 14">
    <name type="scientific">Fusobacterium necrogenes</name>
    <dbReference type="NCBI Taxonomy" id="858"/>
    <lineage>
        <taxon>Bacteria</taxon>
        <taxon>Fusobacteriati</taxon>
        <taxon>Fusobacteriota</taxon>
        <taxon>Fusobacteriia</taxon>
        <taxon>Fusobacteriales</taxon>
        <taxon>Fusobacteriaceae</taxon>
        <taxon>Fusobacterium</taxon>
    </lineage>
</organism>
<name>A0A377GY38_9FUSO</name>
<keyword evidence="2 10" id="KW-0378">Hydrolase</keyword>
<keyword evidence="5 10" id="KW-0456">Lyase</keyword>
<dbReference type="OrthoDB" id="9810320at2"/>
<comment type="catalytic activity">
    <reaction evidence="7 10">
        <text>L-glutamine + H2O = L-glutamate + NH4(+)</text>
        <dbReference type="Rhea" id="RHEA:15889"/>
        <dbReference type="ChEBI" id="CHEBI:15377"/>
        <dbReference type="ChEBI" id="CHEBI:28938"/>
        <dbReference type="ChEBI" id="CHEBI:29985"/>
        <dbReference type="ChEBI" id="CHEBI:58359"/>
        <dbReference type="EC" id="3.5.1.2"/>
    </reaction>
</comment>
<dbReference type="PROSITE" id="PS51273">
    <property type="entry name" value="GATASE_TYPE_1"/>
    <property type="match status" value="1"/>
</dbReference>
<evidence type="ECO:0000256" key="1">
    <source>
        <dbReference type="ARBA" id="ARBA00008345"/>
    </source>
</evidence>
<dbReference type="RefSeq" id="WP_115270640.1">
    <property type="nucleotide sequence ID" value="NZ_UGGU01000003.1"/>
</dbReference>
<feature type="binding site" evidence="10 12">
    <location>
        <position position="105"/>
    </location>
    <ligand>
        <name>L-glutamine</name>
        <dbReference type="ChEBI" id="CHEBI:58359"/>
    </ligand>
</feature>
<feature type="active site" description="Charge relay system" evidence="10 11">
    <location>
        <position position="171"/>
    </location>
</feature>
<comment type="pathway">
    <text evidence="10">Cofactor biosynthesis; pyridoxal 5'-phosphate biosynthesis.</text>
</comment>
<dbReference type="Pfam" id="PF01174">
    <property type="entry name" value="SNO"/>
    <property type="match status" value="1"/>
</dbReference>
<dbReference type="FunFam" id="3.40.50.880:FF:000010">
    <property type="entry name" value="uncharacterized protein LOC100176842 isoform X2"/>
    <property type="match status" value="1"/>
</dbReference>
<dbReference type="Proteomes" id="UP000255328">
    <property type="component" value="Unassembled WGS sequence"/>
</dbReference>
<dbReference type="GO" id="GO:0004359">
    <property type="term" value="F:glutaminase activity"/>
    <property type="evidence" value="ECO:0007669"/>
    <property type="project" value="UniProtKB-UniRule"/>
</dbReference>
<comment type="catalytic activity">
    <reaction evidence="6 10">
        <text>aldehydo-D-ribose 5-phosphate + D-glyceraldehyde 3-phosphate + L-glutamine = pyridoxal 5'-phosphate + L-glutamate + phosphate + 3 H2O + H(+)</text>
        <dbReference type="Rhea" id="RHEA:31507"/>
        <dbReference type="ChEBI" id="CHEBI:15377"/>
        <dbReference type="ChEBI" id="CHEBI:15378"/>
        <dbReference type="ChEBI" id="CHEBI:29985"/>
        <dbReference type="ChEBI" id="CHEBI:43474"/>
        <dbReference type="ChEBI" id="CHEBI:58273"/>
        <dbReference type="ChEBI" id="CHEBI:58359"/>
        <dbReference type="ChEBI" id="CHEBI:59776"/>
        <dbReference type="ChEBI" id="CHEBI:597326"/>
        <dbReference type="EC" id="4.3.3.6"/>
    </reaction>
</comment>
<feature type="active site" description="Nucleophile" evidence="10 11">
    <location>
        <position position="78"/>
    </location>
</feature>
<keyword evidence="14" id="KW-1185">Reference proteome</keyword>
<dbReference type="HAMAP" id="MF_01615">
    <property type="entry name" value="PdxT"/>
    <property type="match status" value="1"/>
</dbReference>
<dbReference type="GO" id="GO:0008614">
    <property type="term" value="P:pyridoxine metabolic process"/>
    <property type="evidence" value="ECO:0007669"/>
    <property type="project" value="TreeGrafter"/>
</dbReference>
<proteinExistence type="inferred from homology"/>
<dbReference type="PANTHER" id="PTHR31559:SF0">
    <property type="entry name" value="PYRIDOXAL 5'-PHOSPHATE SYNTHASE SUBUNIT SNO1-RELATED"/>
    <property type="match status" value="1"/>
</dbReference>
<reference evidence="13 14" key="1">
    <citation type="submission" date="2018-06" db="EMBL/GenBank/DDBJ databases">
        <authorList>
            <consortium name="Pathogen Informatics"/>
            <person name="Doyle S."/>
        </authorList>
    </citation>
    <scope>NUCLEOTIDE SEQUENCE [LARGE SCALE GENOMIC DNA]</scope>
    <source>
        <strain evidence="13 14">NCTC10723</strain>
    </source>
</reference>
<evidence type="ECO:0000256" key="3">
    <source>
        <dbReference type="ARBA" id="ARBA00022898"/>
    </source>
</evidence>
<evidence type="ECO:0000256" key="5">
    <source>
        <dbReference type="ARBA" id="ARBA00023239"/>
    </source>
</evidence>
<sequence length="191" mass="21289">MKIGILALQGAFLEHKKILDKLGVTSIYIKEKSQLEEIDGIILPGGESTAMGKLMKEFDLLEPLKEKIKNGMPVFGTCSGLILLAKKLVNDDTVHLGVMDIAVKRNGYGRQLGSFKYLGSIKGIEKKIELVFIRAPYVETVGEEVEILGEVEGKIIAVKEKNMLGISFHPELTEDTTLHRYFLNMVEKNKK</sequence>
<dbReference type="PROSITE" id="PS51274">
    <property type="entry name" value="GATASE_COBBQ"/>
    <property type="match status" value="1"/>
</dbReference>
<protein>
    <recommendedName>
        <fullName evidence="10">Pyridoxal 5'-phosphate synthase subunit PdxT</fullName>
        <ecNumber evidence="10">4.3.3.6</ecNumber>
    </recommendedName>
    <alternativeName>
        <fullName evidence="10">Pdx2</fullName>
    </alternativeName>
    <alternativeName>
        <fullName evidence="10">Pyridoxal 5'-phosphate synthase glutaminase subunit</fullName>
        <ecNumber evidence="10">3.5.1.2</ecNumber>
    </alternativeName>
</protein>
<comment type="similarity">
    <text evidence="1 10">Belongs to the glutaminase PdxT/SNO family.</text>
</comment>
<evidence type="ECO:0000313" key="13">
    <source>
        <dbReference type="EMBL" id="STO31910.1"/>
    </source>
</evidence>
<dbReference type="NCBIfam" id="TIGR03800">
    <property type="entry name" value="PLP_synth_Pdx2"/>
    <property type="match status" value="1"/>
</dbReference>
<dbReference type="GO" id="GO:0006543">
    <property type="term" value="P:L-glutamine catabolic process"/>
    <property type="evidence" value="ECO:0007669"/>
    <property type="project" value="UniProtKB-UniRule"/>
</dbReference>
<dbReference type="GO" id="GO:1903600">
    <property type="term" value="C:glutaminase complex"/>
    <property type="evidence" value="ECO:0007669"/>
    <property type="project" value="TreeGrafter"/>
</dbReference>
<keyword evidence="13" id="KW-0808">Transferase</keyword>
<feature type="binding site" evidence="10 12">
    <location>
        <begin position="133"/>
        <end position="134"/>
    </location>
    <ligand>
        <name>L-glutamine</name>
        <dbReference type="ChEBI" id="CHEBI:58359"/>
    </ligand>
</feature>
<dbReference type="InterPro" id="IPR029062">
    <property type="entry name" value="Class_I_gatase-like"/>
</dbReference>
<keyword evidence="4 10" id="KW-0315">Glutamine amidotransferase</keyword>
<feature type="active site" description="Charge relay system" evidence="10 11">
    <location>
        <position position="169"/>
    </location>
</feature>
<evidence type="ECO:0000256" key="12">
    <source>
        <dbReference type="PIRSR" id="PIRSR005639-2"/>
    </source>
</evidence>
<dbReference type="InterPro" id="IPR021196">
    <property type="entry name" value="PdxT/SNO_CS"/>
</dbReference>